<dbReference type="GO" id="GO:0030288">
    <property type="term" value="C:outer membrane-bounded periplasmic space"/>
    <property type="evidence" value="ECO:0007669"/>
    <property type="project" value="TreeGrafter"/>
</dbReference>
<dbReference type="InterPro" id="IPR051909">
    <property type="entry name" value="MFP_Cation_Efflux"/>
</dbReference>
<evidence type="ECO:0000259" key="9">
    <source>
        <dbReference type="Pfam" id="PF25975"/>
    </source>
</evidence>
<dbReference type="Gene3D" id="2.40.30.170">
    <property type="match status" value="1"/>
</dbReference>
<feature type="domain" description="CzcB-like C-terminal circularly permuted SH3-like" evidence="9">
    <location>
        <begin position="332"/>
        <end position="391"/>
    </location>
</feature>
<dbReference type="GO" id="GO:0015679">
    <property type="term" value="P:plasma membrane copper ion transport"/>
    <property type="evidence" value="ECO:0007669"/>
    <property type="project" value="TreeGrafter"/>
</dbReference>
<dbReference type="InterPro" id="IPR042230">
    <property type="entry name" value="CusF_sf"/>
</dbReference>
<comment type="similarity">
    <text evidence="1">Belongs to the membrane fusion protein (MFP) (TC 8.A.1) family.</text>
</comment>
<evidence type="ECO:0000256" key="2">
    <source>
        <dbReference type="ARBA" id="ARBA00022448"/>
    </source>
</evidence>
<dbReference type="GO" id="GO:0022857">
    <property type="term" value="F:transmembrane transporter activity"/>
    <property type="evidence" value="ECO:0007669"/>
    <property type="project" value="InterPro"/>
</dbReference>
<dbReference type="InterPro" id="IPR058792">
    <property type="entry name" value="Beta-barrel_RND_2"/>
</dbReference>
<dbReference type="InterPro" id="IPR021647">
    <property type="entry name" value="CusF_Ec"/>
</dbReference>
<organism evidence="10 11">
    <name type="scientific">Pseudomonas nitroreducens</name>
    <dbReference type="NCBI Taxonomy" id="46680"/>
    <lineage>
        <taxon>Bacteria</taxon>
        <taxon>Pseudomonadati</taxon>
        <taxon>Pseudomonadota</taxon>
        <taxon>Gammaproteobacteria</taxon>
        <taxon>Pseudomonadales</taxon>
        <taxon>Pseudomonadaceae</taxon>
        <taxon>Pseudomonas</taxon>
    </lineage>
</organism>
<dbReference type="PANTHER" id="PTHR30097:SF15">
    <property type="entry name" value="CATION EFFLUX SYSTEM PROTEIN CUSB"/>
    <property type="match status" value="1"/>
</dbReference>
<proteinExistence type="inferred from homology"/>
<dbReference type="SUPFAM" id="SSF111369">
    <property type="entry name" value="HlyD-like secretion proteins"/>
    <property type="match status" value="1"/>
</dbReference>
<dbReference type="Gene3D" id="2.40.420.20">
    <property type="match status" value="1"/>
</dbReference>
<dbReference type="AlphaFoldDB" id="A0A6G6J7N1"/>
<keyword evidence="10" id="KW-0614">Plasmid</keyword>
<dbReference type="GO" id="GO:0016020">
    <property type="term" value="C:membrane"/>
    <property type="evidence" value="ECO:0007669"/>
    <property type="project" value="InterPro"/>
</dbReference>
<reference evidence="10 11" key="1">
    <citation type="submission" date="2020-02" db="EMBL/GenBank/DDBJ databases">
        <title>Integrative conjugative elements (ICEs) and plasmids drive adaptation of Pseudomonas nitroreducens strain HBP1 to wastewater environment.</title>
        <authorList>
            <person name="Sentchilo V."/>
            <person name="Carraro N."/>
            <person name="Bertelli C."/>
            <person name="van der Meer J.R."/>
        </authorList>
    </citation>
    <scope>NUCLEOTIDE SEQUENCE [LARGE SCALE GENOMIC DNA]</scope>
    <source>
        <strain evidence="10 11">HBP1</strain>
        <plasmid evidence="11">ppnihbp1_1</plasmid>
    </source>
</reference>
<keyword evidence="2" id="KW-0813">Transport</keyword>
<dbReference type="Pfam" id="PF19335">
    <property type="entry name" value="HMBD"/>
    <property type="match status" value="1"/>
</dbReference>
<dbReference type="Gene3D" id="2.40.50.320">
    <property type="entry name" value="Copper binding periplasmic protein CusF"/>
    <property type="match status" value="1"/>
</dbReference>
<dbReference type="Pfam" id="PF25975">
    <property type="entry name" value="CzcB_C"/>
    <property type="match status" value="1"/>
</dbReference>
<evidence type="ECO:0000313" key="11">
    <source>
        <dbReference type="Proteomes" id="UP000501063"/>
    </source>
</evidence>
<dbReference type="GO" id="GO:0046914">
    <property type="term" value="F:transition metal ion binding"/>
    <property type="evidence" value="ECO:0007669"/>
    <property type="project" value="TreeGrafter"/>
</dbReference>
<dbReference type="Pfam" id="PF25919">
    <property type="entry name" value="BSH_CusB"/>
    <property type="match status" value="1"/>
</dbReference>
<evidence type="ECO:0000313" key="10">
    <source>
        <dbReference type="EMBL" id="QIE91339.1"/>
    </source>
</evidence>
<feature type="domain" description="CusB-like beta-barrel" evidence="8">
    <location>
        <begin position="248"/>
        <end position="323"/>
    </location>
</feature>
<dbReference type="InterPro" id="IPR058649">
    <property type="entry name" value="CzcB_C"/>
</dbReference>
<dbReference type="InterPro" id="IPR045800">
    <property type="entry name" value="HMBD"/>
</dbReference>
<sequence length="491" mass="52581">MSRFPWNTSALLILTLAVGAAGGYWLVPQNLAQSSVVSATPEGKPLYWYDPMVPQQHFDAPGKSPFMDMQLVPRYADAVNADDSTPAVRIEPGIQQNLGVRLASVTRGTLDRTLQVSGVLAFNDRDVAVLQARAGGFVERTYSLAPGDVVTAGDPMVDVLVPEWAAAQEEFIALRHAGEPALLAAARQRLLLTGMPNGLVQQIERSGKVQPVTTLHAPIAGVIRELDVRPGMTLAARAPLARINGLGQVWLEAAVPEVQAAGLEVGQTVAARLPAFPDRTVSGTLASILPENDQQSRTLRLRIELPNPNGQLRPGMTAQVSLDLTGQHDVLQIPSEAVVRTGKRNLVMLAEDQGRFRPVEVLLGQENDGLVAVLQGLDEGQRVVASGQFLIDSEASLKGIEARTVDESKAQMTMPPVHEADGRIVNITAQGITISHGPFNTLGMPGMTMTFALARPELAAGLKPGDRIRFGVSQGDTGLVIEQVRKQEQQP</sequence>
<accession>A0A6G6J7N1</accession>
<feature type="domain" description="Heavy metal binding" evidence="5">
    <location>
        <begin position="47"/>
        <end position="73"/>
    </location>
</feature>
<keyword evidence="3" id="KW-0732">Signal</keyword>
<evidence type="ECO:0000259" key="5">
    <source>
        <dbReference type="Pfam" id="PF19335"/>
    </source>
</evidence>
<evidence type="ECO:0000259" key="6">
    <source>
        <dbReference type="Pfam" id="PF25869"/>
    </source>
</evidence>
<evidence type="ECO:0000256" key="4">
    <source>
        <dbReference type="ARBA" id="ARBA00023065"/>
    </source>
</evidence>
<protein>
    <submittedName>
        <fullName evidence="10">Efflux RND transporter periplasmic adaptor subunit</fullName>
    </submittedName>
</protein>
<dbReference type="InterPro" id="IPR058790">
    <property type="entry name" value="BSH_CusB"/>
</dbReference>
<dbReference type="PANTHER" id="PTHR30097">
    <property type="entry name" value="CATION EFFLUX SYSTEM PROTEIN CUSB"/>
    <property type="match status" value="1"/>
</dbReference>
<dbReference type="FunFam" id="2.40.30.170:FF:000010">
    <property type="entry name" value="Efflux RND transporter periplasmic adaptor subunit"/>
    <property type="match status" value="1"/>
</dbReference>
<dbReference type="Pfam" id="PF11604">
    <property type="entry name" value="CusF_Ec"/>
    <property type="match status" value="1"/>
</dbReference>
<dbReference type="InterPro" id="IPR058791">
    <property type="entry name" value="3HB_CusB"/>
</dbReference>
<dbReference type="KEGG" id="pnt:G5B91_33865"/>
<dbReference type="Proteomes" id="UP000501063">
    <property type="component" value="Plasmid pPniHBP1_1"/>
</dbReference>
<dbReference type="Gene3D" id="6.10.140.730">
    <property type="match status" value="1"/>
</dbReference>
<evidence type="ECO:0000259" key="7">
    <source>
        <dbReference type="Pfam" id="PF25919"/>
    </source>
</evidence>
<evidence type="ECO:0000256" key="3">
    <source>
        <dbReference type="ARBA" id="ARBA00022729"/>
    </source>
</evidence>
<keyword evidence="4" id="KW-0406">Ion transport</keyword>
<feature type="domain" description="CusB-like barrel-sandwich hybrid" evidence="7">
    <location>
        <begin position="127"/>
        <end position="244"/>
    </location>
</feature>
<geneLocation type="plasmid" evidence="11">
    <name>ppnihbp1_1</name>
</geneLocation>
<evidence type="ECO:0000259" key="8">
    <source>
        <dbReference type="Pfam" id="PF25954"/>
    </source>
</evidence>
<feature type="domain" description="CusB-like three alpha-helical bundle" evidence="6">
    <location>
        <begin position="163"/>
        <end position="211"/>
    </location>
</feature>
<evidence type="ECO:0000256" key="1">
    <source>
        <dbReference type="ARBA" id="ARBA00009477"/>
    </source>
</evidence>
<dbReference type="RefSeq" id="WP_024763859.1">
    <property type="nucleotide sequence ID" value="NZ_CP049142.1"/>
</dbReference>
<dbReference type="GO" id="GO:0060003">
    <property type="term" value="P:copper ion export"/>
    <property type="evidence" value="ECO:0007669"/>
    <property type="project" value="TreeGrafter"/>
</dbReference>
<dbReference type="Pfam" id="PF25954">
    <property type="entry name" value="Beta-barrel_RND_2"/>
    <property type="match status" value="1"/>
</dbReference>
<name>A0A6G6J7N1_PSENT</name>
<dbReference type="Pfam" id="PF25869">
    <property type="entry name" value="3HB_CusB"/>
    <property type="match status" value="1"/>
</dbReference>
<gene>
    <name evidence="10" type="ORF">G5B91_33865</name>
</gene>
<dbReference type="InterPro" id="IPR006143">
    <property type="entry name" value="RND_pump_MFP"/>
</dbReference>
<dbReference type="EMBL" id="CP049142">
    <property type="protein sequence ID" value="QIE91339.1"/>
    <property type="molecule type" value="Genomic_DNA"/>
</dbReference>
<dbReference type="FunFam" id="2.40.420.20:FF:000003">
    <property type="entry name" value="Cation efflux system protein cusB"/>
    <property type="match status" value="1"/>
</dbReference>
<dbReference type="NCBIfam" id="TIGR01730">
    <property type="entry name" value="RND_mfp"/>
    <property type="match status" value="1"/>
</dbReference>